<reference evidence="2 3" key="1">
    <citation type="submission" date="2019-09" db="EMBL/GenBank/DDBJ databases">
        <title>In-depth cultivation of the pig gut microbiome towards novel bacterial diversity and tailored functional studies.</title>
        <authorList>
            <person name="Wylensek D."/>
            <person name="Hitch T.C.A."/>
            <person name="Clavel T."/>
        </authorList>
    </citation>
    <scope>NUCLEOTIDE SEQUENCE [LARGE SCALE GENOMIC DNA]</scope>
    <source>
        <strain evidence="2 3">WCA3-693-APC-4?</strain>
    </source>
</reference>
<dbReference type="Proteomes" id="UP000469523">
    <property type="component" value="Unassembled WGS sequence"/>
</dbReference>
<comment type="caution">
    <text evidence="2">The sequence shown here is derived from an EMBL/GenBank/DDBJ whole genome shotgun (WGS) entry which is preliminary data.</text>
</comment>
<keyword evidence="1" id="KW-0732">Signal</keyword>
<proteinExistence type="predicted"/>
<evidence type="ECO:0000313" key="2">
    <source>
        <dbReference type="EMBL" id="MSU02164.1"/>
    </source>
</evidence>
<evidence type="ECO:0008006" key="4">
    <source>
        <dbReference type="Google" id="ProtNLM"/>
    </source>
</evidence>
<evidence type="ECO:0000313" key="3">
    <source>
        <dbReference type="Proteomes" id="UP000469523"/>
    </source>
</evidence>
<sequence length="190" mass="21575">MFKKFKASTLLLIILLFLLTACSGGNDNISNEKEEDQSIPLLKDTVVEAGDFSFKVLEYYLIKSENDAIKDSVNIYEKINNTTVDSTQLGFDIGFQGSKAEVSKRDSYLLLTLDYNPDKNEILQRDSVIPKMNIKAVDNEDDNVILLHNSMDNKYIQVENPIGVLVFKIFGDAEEVNFKFNGEKYLLKLK</sequence>
<organism evidence="2 3">
    <name type="scientific">Tissierella pigra</name>
    <dbReference type="NCBI Taxonomy" id="2607614"/>
    <lineage>
        <taxon>Bacteria</taxon>
        <taxon>Bacillati</taxon>
        <taxon>Bacillota</taxon>
        <taxon>Tissierellia</taxon>
        <taxon>Tissierellales</taxon>
        <taxon>Tissierellaceae</taxon>
        <taxon>Tissierella</taxon>
    </lineage>
</organism>
<dbReference type="PROSITE" id="PS51257">
    <property type="entry name" value="PROKAR_LIPOPROTEIN"/>
    <property type="match status" value="1"/>
</dbReference>
<keyword evidence="3" id="KW-1185">Reference proteome</keyword>
<evidence type="ECO:0000256" key="1">
    <source>
        <dbReference type="SAM" id="SignalP"/>
    </source>
</evidence>
<dbReference type="EMBL" id="VUNQ01000025">
    <property type="protein sequence ID" value="MSU02164.1"/>
    <property type="molecule type" value="Genomic_DNA"/>
</dbReference>
<name>A0A6N7XZY3_9FIRM</name>
<dbReference type="RefSeq" id="WP_154440815.1">
    <property type="nucleotide sequence ID" value="NZ_JAHLPJ010000002.1"/>
</dbReference>
<accession>A0A6N7XZY3</accession>
<dbReference type="AlphaFoldDB" id="A0A6N7XZY3"/>
<protein>
    <recommendedName>
        <fullName evidence="4">DUF4352 domain-containing protein</fullName>
    </recommendedName>
</protein>
<gene>
    <name evidence="2" type="ORF">FYJ83_11845</name>
</gene>
<feature type="chain" id="PRO_5039037238" description="DUF4352 domain-containing protein" evidence="1">
    <location>
        <begin position="24"/>
        <end position="190"/>
    </location>
</feature>
<feature type="signal peptide" evidence="1">
    <location>
        <begin position="1"/>
        <end position="23"/>
    </location>
</feature>